<evidence type="ECO:0000313" key="2">
    <source>
        <dbReference type="Proteomes" id="UP000315295"/>
    </source>
</evidence>
<organism evidence="1 2">
    <name type="scientific">Malus baccata</name>
    <name type="common">Siberian crab apple</name>
    <name type="synonym">Pyrus baccata</name>
    <dbReference type="NCBI Taxonomy" id="106549"/>
    <lineage>
        <taxon>Eukaryota</taxon>
        <taxon>Viridiplantae</taxon>
        <taxon>Streptophyta</taxon>
        <taxon>Embryophyta</taxon>
        <taxon>Tracheophyta</taxon>
        <taxon>Spermatophyta</taxon>
        <taxon>Magnoliopsida</taxon>
        <taxon>eudicotyledons</taxon>
        <taxon>Gunneridae</taxon>
        <taxon>Pentapetalae</taxon>
        <taxon>rosids</taxon>
        <taxon>fabids</taxon>
        <taxon>Rosales</taxon>
        <taxon>Rosaceae</taxon>
        <taxon>Amygdaloideae</taxon>
        <taxon>Maleae</taxon>
        <taxon>Malus</taxon>
    </lineage>
</organism>
<dbReference type="EMBL" id="VIEB01000549">
    <property type="protein sequence ID" value="TQD87054.1"/>
    <property type="molecule type" value="Genomic_DNA"/>
</dbReference>
<dbReference type="Proteomes" id="UP000315295">
    <property type="component" value="Unassembled WGS sequence"/>
</dbReference>
<reference evidence="1 2" key="1">
    <citation type="journal article" date="2019" name="G3 (Bethesda)">
        <title>Sequencing of a Wild Apple (Malus baccata) Genome Unravels the Differences Between Cultivated and Wild Apple Species Regarding Disease Resistance and Cold Tolerance.</title>
        <authorList>
            <person name="Chen X."/>
        </authorList>
    </citation>
    <scope>NUCLEOTIDE SEQUENCE [LARGE SCALE GENOMIC DNA]</scope>
    <source>
        <strain evidence="2">cv. Shandingzi</strain>
        <tissue evidence="1">Leaves</tissue>
    </source>
</reference>
<comment type="caution">
    <text evidence="1">The sequence shown here is derived from an EMBL/GenBank/DDBJ whole genome shotgun (WGS) entry which is preliminary data.</text>
</comment>
<gene>
    <name evidence="1" type="ORF">C1H46_027382</name>
</gene>
<sequence length="102" mass="11205">MAIQIRRPSGRFHGMLNMGTMVIDCSDLVATVSGLFAIEYPDRIGTKRRLQILASSIQLGTDSLNYEGSITLATSSDLDIDGRDKLLEIAHCRGPDPLRNRS</sequence>
<name>A0A540LKS6_MALBA</name>
<accession>A0A540LKS6</accession>
<keyword evidence="2" id="KW-1185">Reference proteome</keyword>
<dbReference type="AlphaFoldDB" id="A0A540LKS6"/>
<proteinExistence type="predicted"/>
<protein>
    <submittedName>
        <fullName evidence="1">Uncharacterized protein</fullName>
    </submittedName>
</protein>
<evidence type="ECO:0000313" key="1">
    <source>
        <dbReference type="EMBL" id="TQD87054.1"/>
    </source>
</evidence>